<comment type="caution">
    <text evidence="1">The sequence shown here is derived from an EMBL/GenBank/DDBJ whole genome shotgun (WGS) entry which is preliminary data.</text>
</comment>
<organism evidence="1 2">
    <name type="scientific">Lichtheimia corymbifera JMRC:FSU:9682</name>
    <dbReference type="NCBI Taxonomy" id="1263082"/>
    <lineage>
        <taxon>Eukaryota</taxon>
        <taxon>Fungi</taxon>
        <taxon>Fungi incertae sedis</taxon>
        <taxon>Mucoromycota</taxon>
        <taxon>Mucoromycotina</taxon>
        <taxon>Mucoromycetes</taxon>
        <taxon>Mucorales</taxon>
        <taxon>Lichtheimiaceae</taxon>
        <taxon>Lichtheimia</taxon>
    </lineage>
</organism>
<dbReference type="EMBL" id="CBTN010000115">
    <property type="protein sequence ID" value="CDH60927.1"/>
    <property type="molecule type" value="Genomic_DNA"/>
</dbReference>
<accession>A0A068SGH5</accession>
<protein>
    <submittedName>
        <fullName evidence="1">Uncharacterized protein</fullName>
    </submittedName>
</protein>
<proteinExistence type="predicted"/>
<keyword evidence="2" id="KW-1185">Reference proteome</keyword>
<dbReference type="AlphaFoldDB" id="A0A068SGH5"/>
<evidence type="ECO:0000313" key="2">
    <source>
        <dbReference type="Proteomes" id="UP000027586"/>
    </source>
</evidence>
<dbReference type="Proteomes" id="UP000027586">
    <property type="component" value="Unassembled WGS sequence"/>
</dbReference>
<evidence type="ECO:0000313" key="1">
    <source>
        <dbReference type="EMBL" id="CDH60927.1"/>
    </source>
</evidence>
<reference evidence="1" key="1">
    <citation type="submission" date="2013-08" db="EMBL/GenBank/DDBJ databases">
        <title>Gene expansion shapes genome architecture in the human pathogen Lichtheimia corymbifera: an evolutionary genomics analysis in the ancient terrestrial Mucorales (Mucoromycotina).</title>
        <authorList>
            <person name="Schwartze V.U."/>
            <person name="Winter S."/>
            <person name="Shelest E."/>
            <person name="Marcet-Houben M."/>
            <person name="Horn F."/>
            <person name="Wehner S."/>
            <person name="Hoffmann K."/>
            <person name="Riege K."/>
            <person name="Sammeth M."/>
            <person name="Nowrousian M."/>
            <person name="Valiante V."/>
            <person name="Linde J."/>
            <person name="Jacobsen I.D."/>
            <person name="Marz M."/>
            <person name="Brakhage A.A."/>
            <person name="Gabaldon T."/>
            <person name="Bocker S."/>
            <person name="Voigt K."/>
        </authorList>
    </citation>
    <scope>NUCLEOTIDE SEQUENCE [LARGE SCALE GENOMIC DNA]</scope>
    <source>
        <strain evidence="1">FSU 9682</strain>
    </source>
</reference>
<sequence length="80" mass="8928">MGQVYDPVRCFETSNGRESICSQLYGPRLLLGLVDNSYTVRTAKDKGHQDLPYATRGIHGYVDECTNWACDGDLESTEIP</sequence>
<gene>
    <name evidence="1" type="ORF">LCOR_11704.1</name>
</gene>
<dbReference type="VEuPathDB" id="FungiDB:LCOR_11704.1"/>
<name>A0A068SGH5_9FUNG</name>